<evidence type="ECO:0000313" key="2">
    <source>
        <dbReference type="EMBL" id="GAQ91036.1"/>
    </source>
</evidence>
<keyword evidence="3" id="KW-1185">Reference proteome</keyword>
<dbReference type="Proteomes" id="UP000054558">
    <property type="component" value="Unassembled WGS sequence"/>
</dbReference>
<name>A0A1Y1IQK3_KLENI</name>
<feature type="region of interest" description="Disordered" evidence="1">
    <location>
        <begin position="372"/>
        <end position="400"/>
    </location>
</feature>
<gene>
    <name evidence="2" type="ORF">KFL_007170030</name>
</gene>
<dbReference type="EMBL" id="DF237666">
    <property type="protein sequence ID" value="GAQ91036.1"/>
    <property type="molecule type" value="Genomic_DNA"/>
</dbReference>
<dbReference type="AlphaFoldDB" id="A0A1Y1IQK3"/>
<protein>
    <submittedName>
        <fullName evidence="2">Uncharacterized protein</fullName>
    </submittedName>
</protein>
<reference evidence="2 3" key="1">
    <citation type="journal article" date="2014" name="Nat. Commun.">
        <title>Klebsormidium flaccidum genome reveals primary factors for plant terrestrial adaptation.</title>
        <authorList>
            <person name="Hori K."/>
            <person name="Maruyama F."/>
            <person name="Fujisawa T."/>
            <person name="Togashi T."/>
            <person name="Yamamoto N."/>
            <person name="Seo M."/>
            <person name="Sato S."/>
            <person name="Yamada T."/>
            <person name="Mori H."/>
            <person name="Tajima N."/>
            <person name="Moriyama T."/>
            <person name="Ikeuchi M."/>
            <person name="Watanabe M."/>
            <person name="Wada H."/>
            <person name="Kobayashi K."/>
            <person name="Saito M."/>
            <person name="Masuda T."/>
            <person name="Sasaki-Sekimoto Y."/>
            <person name="Mashiguchi K."/>
            <person name="Awai K."/>
            <person name="Shimojima M."/>
            <person name="Masuda S."/>
            <person name="Iwai M."/>
            <person name="Nobusawa T."/>
            <person name="Narise T."/>
            <person name="Kondo S."/>
            <person name="Saito H."/>
            <person name="Sato R."/>
            <person name="Murakawa M."/>
            <person name="Ihara Y."/>
            <person name="Oshima-Yamada Y."/>
            <person name="Ohtaka K."/>
            <person name="Satoh M."/>
            <person name="Sonobe K."/>
            <person name="Ishii M."/>
            <person name="Ohtani R."/>
            <person name="Kanamori-Sato M."/>
            <person name="Honoki R."/>
            <person name="Miyazaki D."/>
            <person name="Mochizuki H."/>
            <person name="Umetsu J."/>
            <person name="Higashi K."/>
            <person name="Shibata D."/>
            <person name="Kamiya Y."/>
            <person name="Sato N."/>
            <person name="Nakamura Y."/>
            <person name="Tabata S."/>
            <person name="Ida S."/>
            <person name="Kurokawa K."/>
            <person name="Ohta H."/>
        </authorList>
    </citation>
    <scope>NUCLEOTIDE SEQUENCE [LARGE SCALE GENOMIC DNA]</scope>
    <source>
        <strain evidence="2 3">NIES-2285</strain>
    </source>
</reference>
<sequence>MDPEASQWKADLHDFLSKPASSLVDTTPVAVDTRQTDSCLDVSRRPVDQRGSLRSQLNRLWFENSNTSSGVAIQGQSQKGHSKEKAVEEQATVRPVKLDHNAIALLQKAFRSWHGVAVYMRGERNGAHPSDVERPYVREDGPPNSTRISSIATDAAASGRPQRPQPIETEGMGRGNLETGPAQRVAQETPVGPWENLQGWVREAGQEAARRLVRGGVLQSLIQEAYRAGLEAGSTQRVQNPPTAHVDTEIPNSRKCKTELMASQAGGAGEETSIWRQEVVKGLEALERQVAASCARALEASKRLECSLEGATVVELAAIERLVEEKVWQTREECEQHKIAAMERTEHELAATKAALQASLAREGFEMGHREGARASGRGVAEEARGQSMQTDPNVKDLGTESTSHVASAAFSGDSWFMRDEVEMEVSESQPVGLSVAEDLPDMREDNLRFELERANEESVVLDRVAAQVAAWRVETNQERAQLESTNRMLHAEVRELRLRAEVERTAQKKAALSEAIQPCAEAQDSLSKVLQAVQALQTLSEKRPDTRSSRCEAMRFPIPCVVQALCT</sequence>
<accession>A0A1Y1IQK3</accession>
<feature type="region of interest" description="Disordered" evidence="1">
    <location>
        <begin position="152"/>
        <end position="175"/>
    </location>
</feature>
<evidence type="ECO:0000256" key="1">
    <source>
        <dbReference type="SAM" id="MobiDB-lite"/>
    </source>
</evidence>
<proteinExistence type="predicted"/>
<evidence type="ECO:0000313" key="3">
    <source>
        <dbReference type="Proteomes" id="UP000054558"/>
    </source>
</evidence>
<organism evidence="2 3">
    <name type="scientific">Klebsormidium nitens</name>
    <name type="common">Green alga</name>
    <name type="synonym">Ulothrix nitens</name>
    <dbReference type="NCBI Taxonomy" id="105231"/>
    <lineage>
        <taxon>Eukaryota</taxon>
        <taxon>Viridiplantae</taxon>
        <taxon>Streptophyta</taxon>
        <taxon>Klebsormidiophyceae</taxon>
        <taxon>Klebsormidiales</taxon>
        <taxon>Klebsormidiaceae</taxon>
        <taxon>Klebsormidium</taxon>
    </lineage>
</organism>